<name>A0A9X0CF89_9CNID</name>
<dbReference type="Proteomes" id="UP001163046">
    <property type="component" value="Unassembled WGS sequence"/>
</dbReference>
<gene>
    <name evidence="3" type="ORF">OS493_011933</name>
</gene>
<reference evidence="3" key="1">
    <citation type="submission" date="2023-01" db="EMBL/GenBank/DDBJ databases">
        <title>Genome assembly of the deep-sea coral Lophelia pertusa.</title>
        <authorList>
            <person name="Herrera S."/>
            <person name="Cordes E."/>
        </authorList>
    </citation>
    <scope>NUCLEOTIDE SEQUENCE</scope>
    <source>
        <strain evidence="3">USNM1676648</strain>
        <tissue evidence="3">Polyp</tissue>
    </source>
</reference>
<evidence type="ECO:0008006" key="5">
    <source>
        <dbReference type="Google" id="ProtNLM"/>
    </source>
</evidence>
<evidence type="ECO:0000256" key="2">
    <source>
        <dbReference type="SAM" id="MobiDB-lite"/>
    </source>
</evidence>
<feature type="compositionally biased region" description="Low complexity" evidence="2">
    <location>
        <begin position="13"/>
        <end position="23"/>
    </location>
</feature>
<dbReference type="PANTHER" id="PTHR28616:SF1">
    <property type="entry name" value="COILED-COIL DOMAIN-CONTAINING PROTEIN 125"/>
    <property type="match status" value="1"/>
</dbReference>
<dbReference type="EMBL" id="MU827782">
    <property type="protein sequence ID" value="KAJ7336711.1"/>
    <property type="molecule type" value="Genomic_DNA"/>
</dbReference>
<dbReference type="GO" id="GO:2000146">
    <property type="term" value="P:negative regulation of cell motility"/>
    <property type="evidence" value="ECO:0007669"/>
    <property type="project" value="TreeGrafter"/>
</dbReference>
<protein>
    <recommendedName>
        <fullName evidence="5">Coiled-coil domain-containing protein 125</fullName>
    </recommendedName>
</protein>
<sequence length="488" mass="55437">MSLVVPNGKTVHGSRGSFSSDDSSSLCSVDLGLGFGLKPGGLPKLENDSISADIEVFSLFQNPTGTTEPEETLENDQQRRKPLTWKNSLQESVEQLKEIKGGISRISKWSLPKRSFSLRLRNRTNSENTTKNDDKVCKEKARGLRRINSARDFFAVERRSLVEDGEYRALQCKLFKAKQEIENLTLDLEACQQQLQSKYGAVKIIQSLSRVEQARQKQHSRKALEASKKLEQEVNFLQWELELKQSYLLDSEQTWAERFDRVATENAALMVALQTRSDELRKIAMEKMTLMRDRDELAAALEVRDRIKYDLNTPEREEILSTGDLIIELATLGACQCRGKKQEPCGCARAAVDAKRDIAKLKHELELVHRREEEALLTADAYRVAFEQQLAKNSTLIYELLEKSSWRKKFGFSATTAKIGKQENGLKSEEQDLIRQIKTHKDEIVEKLLGMLNDNSEALAHQRLATKMLAAKMKEMEKCGNPQLSLST</sequence>
<evidence type="ECO:0000256" key="1">
    <source>
        <dbReference type="SAM" id="Coils"/>
    </source>
</evidence>
<keyword evidence="1" id="KW-0175">Coiled coil</keyword>
<evidence type="ECO:0000313" key="3">
    <source>
        <dbReference type="EMBL" id="KAJ7336711.1"/>
    </source>
</evidence>
<organism evidence="3 4">
    <name type="scientific">Desmophyllum pertusum</name>
    <dbReference type="NCBI Taxonomy" id="174260"/>
    <lineage>
        <taxon>Eukaryota</taxon>
        <taxon>Metazoa</taxon>
        <taxon>Cnidaria</taxon>
        <taxon>Anthozoa</taxon>
        <taxon>Hexacorallia</taxon>
        <taxon>Scleractinia</taxon>
        <taxon>Caryophylliina</taxon>
        <taxon>Caryophylliidae</taxon>
        <taxon>Desmophyllum</taxon>
    </lineage>
</organism>
<accession>A0A9X0CF89</accession>
<comment type="caution">
    <text evidence="3">The sequence shown here is derived from an EMBL/GenBank/DDBJ whole genome shotgun (WGS) entry which is preliminary data.</text>
</comment>
<dbReference type="PANTHER" id="PTHR28616">
    <property type="entry name" value="COILED-COIL DOMAIN-CONTAINING PROTEIN 125"/>
    <property type="match status" value="1"/>
</dbReference>
<dbReference type="GO" id="GO:0005737">
    <property type="term" value="C:cytoplasm"/>
    <property type="evidence" value="ECO:0007669"/>
    <property type="project" value="TreeGrafter"/>
</dbReference>
<feature type="region of interest" description="Disordered" evidence="2">
    <location>
        <begin position="1"/>
        <end position="23"/>
    </location>
</feature>
<proteinExistence type="predicted"/>
<dbReference type="OrthoDB" id="9939852at2759"/>
<feature type="coiled-coil region" evidence="1">
    <location>
        <begin position="167"/>
        <end position="194"/>
    </location>
</feature>
<dbReference type="GO" id="GO:0035024">
    <property type="term" value="P:negative regulation of Rho protein signal transduction"/>
    <property type="evidence" value="ECO:0007669"/>
    <property type="project" value="TreeGrafter"/>
</dbReference>
<dbReference type="InterPro" id="IPR034608">
    <property type="entry name" value="CCDC125"/>
</dbReference>
<dbReference type="AlphaFoldDB" id="A0A9X0CF89"/>
<evidence type="ECO:0000313" key="4">
    <source>
        <dbReference type="Proteomes" id="UP001163046"/>
    </source>
</evidence>
<keyword evidence="4" id="KW-1185">Reference proteome</keyword>